<feature type="region of interest" description="Disordered" evidence="12">
    <location>
        <begin position="160"/>
        <end position="181"/>
    </location>
</feature>
<evidence type="ECO:0000256" key="3">
    <source>
        <dbReference type="ARBA" id="ARBA00012251"/>
    </source>
</evidence>
<dbReference type="Gene3D" id="3.10.110.10">
    <property type="entry name" value="Ubiquitin Conjugating Enzyme"/>
    <property type="match status" value="1"/>
</dbReference>
<dbReference type="Pfam" id="PF01485">
    <property type="entry name" value="IBR"/>
    <property type="match status" value="1"/>
</dbReference>
<dbReference type="SMART" id="SM00647">
    <property type="entry name" value="IBR"/>
    <property type="match status" value="2"/>
</dbReference>
<accession>A0ABN7APP3</accession>
<evidence type="ECO:0000256" key="10">
    <source>
        <dbReference type="ARBA" id="ARBA00044508"/>
    </source>
</evidence>
<keyword evidence="17" id="KW-1185">Reference proteome</keyword>
<comment type="pathway">
    <text evidence="2">Protein modification; protein ubiquitination.</text>
</comment>
<evidence type="ECO:0000256" key="9">
    <source>
        <dbReference type="ARBA" id="ARBA00022833"/>
    </source>
</evidence>
<dbReference type="CDD" id="cd16628">
    <property type="entry name" value="RING-HC_RBR_RNF14"/>
    <property type="match status" value="1"/>
</dbReference>
<gene>
    <name evidence="16" type="ORF">NTJ_06992</name>
</gene>
<dbReference type="InterPro" id="IPR031128">
    <property type="entry name" value="RNF14_RING-HC_Zfn"/>
</dbReference>
<keyword evidence="6" id="KW-0677">Repeat</keyword>
<dbReference type="InterPro" id="IPR031127">
    <property type="entry name" value="E3_UB_ligase_RBR"/>
</dbReference>
<dbReference type="SUPFAM" id="SSF54495">
    <property type="entry name" value="UBC-like"/>
    <property type="match status" value="1"/>
</dbReference>
<dbReference type="PANTHER" id="PTHR11685">
    <property type="entry name" value="RBR FAMILY RING FINGER AND IBR DOMAIN-CONTAINING"/>
    <property type="match status" value="1"/>
</dbReference>
<dbReference type="CDD" id="cd20354">
    <property type="entry name" value="Rcat_RBR_RNF14"/>
    <property type="match status" value="1"/>
</dbReference>
<sequence length="507" mass="58347">MSDQEEQDDEACVLQSIYNEEELAITTEEDGLKSGKFFAFVNLPKGFCIKYKARFDDSEFLVVPVDHLPPILLSFKLPKNYPSESMPEFTLSCVWMTVRKLVILCDKLESLWSENKGSVILYTWTNFVKEESLDFLKIGNNLDITALNLKGTRRLSAAKPAELKDENDEKRIRNRQRKPIRQKVPRPLDPRVVVPSSNMPLHQFLYAYNEDRTMTTFSRNIFFCQICYLDVAGSNCIEFRPCKHVYCKDCMGQYFKTRISEAQVTTMPCPQEKCSSEANPQQVKDVVGPSLFTKYDNLLLNVTLDQMDDITYCPRVACGSAVVRDGDDKMAACPACRYAFCVYCKRAYHGVEPCRMKSAEVKRIVDEYQKGDSATRANLEKRYGRAQIQGFVNDMLSSDWIETNSKNCPKCDASIEKSEGCNKMACGKCQSNFCWLCLAILDRNKPYVHFQDTTSRCFNQLFLGIENNVPLDQLDEAFFFEEDDDELYDYEEEFLDDFDSDDDLFVI</sequence>
<dbReference type="EC" id="2.3.2.31" evidence="3"/>
<dbReference type="Pfam" id="PF05773">
    <property type="entry name" value="RWD"/>
    <property type="match status" value="1"/>
</dbReference>
<feature type="domain" description="RWD" evidence="14">
    <location>
        <begin position="9"/>
        <end position="135"/>
    </location>
</feature>
<dbReference type="Proteomes" id="UP001307889">
    <property type="component" value="Chromosome 5"/>
</dbReference>
<evidence type="ECO:0000256" key="4">
    <source>
        <dbReference type="ARBA" id="ARBA00022679"/>
    </source>
</evidence>
<keyword evidence="9" id="KW-0862">Zinc</keyword>
<name>A0ABN7APP3_9HEMI</name>
<evidence type="ECO:0000256" key="7">
    <source>
        <dbReference type="ARBA" id="ARBA00022771"/>
    </source>
</evidence>
<keyword evidence="4" id="KW-0808">Transferase</keyword>
<organism evidence="16 17">
    <name type="scientific">Nesidiocoris tenuis</name>
    <dbReference type="NCBI Taxonomy" id="355587"/>
    <lineage>
        <taxon>Eukaryota</taxon>
        <taxon>Metazoa</taxon>
        <taxon>Ecdysozoa</taxon>
        <taxon>Arthropoda</taxon>
        <taxon>Hexapoda</taxon>
        <taxon>Insecta</taxon>
        <taxon>Pterygota</taxon>
        <taxon>Neoptera</taxon>
        <taxon>Paraneoptera</taxon>
        <taxon>Hemiptera</taxon>
        <taxon>Heteroptera</taxon>
        <taxon>Panheteroptera</taxon>
        <taxon>Cimicomorpha</taxon>
        <taxon>Miridae</taxon>
        <taxon>Dicyphina</taxon>
        <taxon>Nesidiocoris</taxon>
    </lineage>
</organism>
<evidence type="ECO:0000256" key="12">
    <source>
        <dbReference type="SAM" id="MobiDB-lite"/>
    </source>
</evidence>
<evidence type="ECO:0000259" key="13">
    <source>
        <dbReference type="PROSITE" id="PS50089"/>
    </source>
</evidence>
<protein>
    <recommendedName>
        <fullName evidence="3">RBR-type E3 ubiquitin transferase</fullName>
        <ecNumber evidence="3">2.3.2.31</ecNumber>
    </recommendedName>
</protein>
<dbReference type="InterPro" id="IPR002867">
    <property type="entry name" value="IBR_dom"/>
</dbReference>
<dbReference type="Pfam" id="PF22191">
    <property type="entry name" value="IBR_1"/>
    <property type="match status" value="1"/>
</dbReference>
<dbReference type="InterPro" id="IPR047548">
    <property type="entry name" value="Rcat_RBR_RNF14"/>
</dbReference>
<dbReference type="InterPro" id="IPR001841">
    <property type="entry name" value="Znf_RING"/>
</dbReference>
<dbReference type="InterPro" id="IPR044066">
    <property type="entry name" value="TRIAD_supradom"/>
</dbReference>
<proteinExistence type="inferred from homology"/>
<reference evidence="16 17" key="1">
    <citation type="submission" date="2023-09" db="EMBL/GenBank/DDBJ databases">
        <title>Nesidiocoris tenuis whole genome shotgun sequence.</title>
        <authorList>
            <person name="Shibata T."/>
            <person name="Shimoda M."/>
            <person name="Kobayashi T."/>
            <person name="Uehara T."/>
        </authorList>
    </citation>
    <scope>NUCLEOTIDE SEQUENCE [LARGE SCALE GENOMIC DNA]</scope>
    <source>
        <strain evidence="16 17">Japan</strain>
    </source>
</reference>
<dbReference type="InterPro" id="IPR016135">
    <property type="entry name" value="UBQ-conjugating_enzyme/RWD"/>
</dbReference>
<dbReference type="CDD" id="cd20341">
    <property type="entry name" value="BRcat_RBR_RNF14"/>
    <property type="match status" value="1"/>
</dbReference>
<evidence type="ECO:0000259" key="14">
    <source>
        <dbReference type="PROSITE" id="PS50908"/>
    </source>
</evidence>
<feature type="compositionally biased region" description="Basic and acidic residues" evidence="12">
    <location>
        <begin position="161"/>
        <end position="171"/>
    </location>
</feature>
<dbReference type="InterPro" id="IPR017907">
    <property type="entry name" value="Znf_RING_CS"/>
</dbReference>
<evidence type="ECO:0000256" key="1">
    <source>
        <dbReference type="ARBA" id="ARBA00001798"/>
    </source>
</evidence>
<comment type="catalytic activity">
    <reaction evidence="1">
        <text>[E2 ubiquitin-conjugating enzyme]-S-ubiquitinyl-L-cysteine + [acceptor protein]-L-lysine = [E2 ubiquitin-conjugating enzyme]-L-cysteine + [acceptor protein]-N(6)-ubiquitinyl-L-lysine.</text>
        <dbReference type="EC" id="2.3.2.31"/>
    </reaction>
</comment>
<evidence type="ECO:0000313" key="16">
    <source>
        <dbReference type="EMBL" id="BES94183.1"/>
    </source>
</evidence>
<dbReference type="SMART" id="SM00591">
    <property type="entry name" value="RWD"/>
    <property type="match status" value="1"/>
</dbReference>
<dbReference type="PROSITE" id="PS50908">
    <property type="entry name" value="RWD"/>
    <property type="match status" value="1"/>
</dbReference>
<dbReference type="Gene3D" id="3.30.40.10">
    <property type="entry name" value="Zinc/RING finger domain, C3HC4 (zinc finger)"/>
    <property type="match status" value="1"/>
</dbReference>
<evidence type="ECO:0000256" key="2">
    <source>
        <dbReference type="ARBA" id="ARBA00004906"/>
    </source>
</evidence>
<feature type="domain" description="RING-type" evidence="15">
    <location>
        <begin position="220"/>
        <end position="461"/>
    </location>
</feature>
<dbReference type="CDD" id="cd23820">
    <property type="entry name" value="RWD_RNF14"/>
    <property type="match status" value="1"/>
</dbReference>
<dbReference type="InterPro" id="IPR013083">
    <property type="entry name" value="Znf_RING/FYVE/PHD"/>
</dbReference>
<evidence type="ECO:0000313" key="17">
    <source>
        <dbReference type="Proteomes" id="UP001307889"/>
    </source>
</evidence>
<dbReference type="SUPFAM" id="SSF57850">
    <property type="entry name" value="RING/U-box"/>
    <property type="match status" value="3"/>
</dbReference>
<dbReference type="Gene3D" id="1.20.120.1750">
    <property type="match status" value="1"/>
</dbReference>
<dbReference type="InterPro" id="IPR006575">
    <property type="entry name" value="RWD_dom"/>
</dbReference>
<feature type="domain" description="RING-type" evidence="13">
    <location>
        <begin position="224"/>
        <end position="273"/>
    </location>
</feature>
<keyword evidence="8" id="KW-0833">Ubl conjugation pathway</keyword>
<dbReference type="PROSITE" id="PS00518">
    <property type="entry name" value="ZF_RING_1"/>
    <property type="match status" value="1"/>
</dbReference>
<evidence type="ECO:0000256" key="11">
    <source>
        <dbReference type="PROSITE-ProRule" id="PRU00175"/>
    </source>
</evidence>
<evidence type="ECO:0000259" key="15">
    <source>
        <dbReference type="PROSITE" id="PS51873"/>
    </source>
</evidence>
<evidence type="ECO:0000256" key="5">
    <source>
        <dbReference type="ARBA" id="ARBA00022723"/>
    </source>
</evidence>
<dbReference type="PROSITE" id="PS51873">
    <property type="entry name" value="TRIAD"/>
    <property type="match status" value="1"/>
</dbReference>
<keyword evidence="7 11" id="KW-0863">Zinc-finger</keyword>
<dbReference type="EMBL" id="AP028913">
    <property type="protein sequence ID" value="BES94183.1"/>
    <property type="molecule type" value="Genomic_DNA"/>
</dbReference>
<evidence type="ECO:0000256" key="6">
    <source>
        <dbReference type="ARBA" id="ARBA00022737"/>
    </source>
</evidence>
<keyword evidence="5" id="KW-0479">Metal-binding</keyword>
<dbReference type="Gene3D" id="2.20.25.20">
    <property type="match status" value="1"/>
</dbReference>
<evidence type="ECO:0000256" key="8">
    <source>
        <dbReference type="ARBA" id="ARBA00022786"/>
    </source>
</evidence>
<comment type="similarity">
    <text evidence="10">Belongs to the RBR family. RNF14 subfamily.</text>
</comment>
<dbReference type="PROSITE" id="PS50089">
    <property type="entry name" value="ZF_RING_2"/>
    <property type="match status" value="1"/>
</dbReference>
<feature type="compositionally biased region" description="Basic residues" evidence="12">
    <location>
        <begin position="172"/>
        <end position="181"/>
    </location>
</feature>